<keyword evidence="1" id="KW-0597">Phosphoprotein</keyword>
<dbReference type="PROSITE" id="PS50110">
    <property type="entry name" value="RESPONSE_REGULATORY"/>
    <property type="match status" value="1"/>
</dbReference>
<dbReference type="PANTHER" id="PTHR37299:SF1">
    <property type="entry name" value="STAGE 0 SPORULATION PROTEIN A HOMOLOG"/>
    <property type="match status" value="1"/>
</dbReference>
<protein>
    <submittedName>
        <fullName evidence="4">LytTR family DNA-binding domain-containing protein</fullName>
    </submittedName>
</protein>
<sequence length="242" mass="27445">MLPSINCIIIEDELPASRLLEMHIAKHPSLILKGSFVSTLHALATLKREKIDLVFLDINLPGKSGVDFAKTLVGNTSVIFTTAYAEHAVDGFDLDAIDYILKPISFERFSKAVDKFYKTRNLVPVAETIPVLPVEKPFIFVKCERKMMKLNLDEVHYIESQGNYLLIYTDKGYFKTYQSITEMEEKLPENSFCRIHRSFLVSISKIKAFNSNSVTVQNKQLSIGRLYSASTNKLLQSLMLIS</sequence>
<dbReference type="GO" id="GO:0000156">
    <property type="term" value="F:phosphorelay response regulator activity"/>
    <property type="evidence" value="ECO:0007669"/>
    <property type="project" value="InterPro"/>
</dbReference>
<reference evidence="4" key="1">
    <citation type="submission" date="2022-06" db="EMBL/GenBank/DDBJ databases">
        <title>Solitalea sp. MAHUQ-68 isolated from rhizospheric soil.</title>
        <authorList>
            <person name="Huq M.A."/>
        </authorList>
    </citation>
    <scope>NUCLEOTIDE SEQUENCE</scope>
    <source>
        <strain evidence="4">MAHUQ-68</strain>
    </source>
</reference>
<feature type="modified residue" description="4-aspartylphosphate" evidence="1">
    <location>
        <position position="57"/>
    </location>
</feature>
<name>A0A9X2F204_9SPHI</name>
<dbReference type="InterPro" id="IPR001789">
    <property type="entry name" value="Sig_transdc_resp-reg_receiver"/>
</dbReference>
<dbReference type="SMART" id="SM00850">
    <property type="entry name" value="LytTR"/>
    <property type="match status" value="1"/>
</dbReference>
<proteinExistence type="predicted"/>
<keyword evidence="5" id="KW-1185">Reference proteome</keyword>
<dbReference type="InterPro" id="IPR046947">
    <property type="entry name" value="LytR-like"/>
</dbReference>
<evidence type="ECO:0000313" key="4">
    <source>
        <dbReference type="EMBL" id="MCO4292725.1"/>
    </source>
</evidence>
<keyword evidence="4" id="KW-0238">DNA-binding</keyword>
<dbReference type="PROSITE" id="PS50930">
    <property type="entry name" value="HTH_LYTTR"/>
    <property type="match status" value="1"/>
</dbReference>
<dbReference type="PANTHER" id="PTHR37299">
    <property type="entry name" value="TRANSCRIPTIONAL REGULATOR-RELATED"/>
    <property type="match status" value="1"/>
</dbReference>
<dbReference type="SUPFAM" id="SSF52172">
    <property type="entry name" value="CheY-like"/>
    <property type="match status" value="1"/>
</dbReference>
<organism evidence="4 5">
    <name type="scientific">Solitalea agri</name>
    <dbReference type="NCBI Taxonomy" id="2953739"/>
    <lineage>
        <taxon>Bacteria</taxon>
        <taxon>Pseudomonadati</taxon>
        <taxon>Bacteroidota</taxon>
        <taxon>Sphingobacteriia</taxon>
        <taxon>Sphingobacteriales</taxon>
        <taxon>Sphingobacteriaceae</taxon>
        <taxon>Solitalea</taxon>
    </lineage>
</organism>
<dbReference type="Gene3D" id="3.40.50.2300">
    <property type="match status" value="1"/>
</dbReference>
<evidence type="ECO:0000313" key="5">
    <source>
        <dbReference type="Proteomes" id="UP001155182"/>
    </source>
</evidence>
<dbReference type="Pfam" id="PF00072">
    <property type="entry name" value="Response_reg"/>
    <property type="match status" value="1"/>
</dbReference>
<gene>
    <name evidence="4" type="ORF">NF867_07615</name>
</gene>
<dbReference type="AlphaFoldDB" id="A0A9X2F204"/>
<evidence type="ECO:0000259" key="2">
    <source>
        <dbReference type="PROSITE" id="PS50110"/>
    </source>
</evidence>
<evidence type="ECO:0000256" key="1">
    <source>
        <dbReference type="PROSITE-ProRule" id="PRU00169"/>
    </source>
</evidence>
<dbReference type="Pfam" id="PF04397">
    <property type="entry name" value="LytTR"/>
    <property type="match status" value="1"/>
</dbReference>
<comment type="caution">
    <text evidence="4">The sequence shown here is derived from an EMBL/GenBank/DDBJ whole genome shotgun (WGS) entry which is preliminary data.</text>
</comment>
<dbReference type="RefSeq" id="WP_252587219.1">
    <property type="nucleotide sequence ID" value="NZ_JAMWYS010000028.1"/>
</dbReference>
<accession>A0A9X2F204</accession>
<dbReference type="EMBL" id="JAMWYS010000028">
    <property type="protein sequence ID" value="MCO4292725.1"/>
    <property type="molecule type" value="Genomic_DNA"/>
</dbReference>
<dbReference type="InterPro" id="IPR011006">
    <property type="entry name" value="CheY-like_superfamily"/>
</dbReference>
<dbReference type="GO" id="GO:0003677">
    <property type="term" value="F:DNA binding"/>
    <property type="evidence" value="ECO:0007669"/>
    <property type="project" value="UniProtKB-KW"/>
</dbReference>
<dbReference type="InterPro" id="IPR007492">
    <property type="entry name" value="LytTR_DNA-bd_dom"/>
</dbReference>
<feature type="domain" description="Response regulatory" evidence="2">
    <location>
        <begin position="6"/>
        <end position="117"/>
    </location>
</feature>
<dbReference type="Gene3D" id="2.40.50.1020">
    <property type="entry name" value="LytTr DNA-binding domain"/>
    <property type="match status" value="1"/>
</dbReference>
<dbReference type="Proteomes" id="UP001155182">
    <property type="component" value="Unassembled WGS sequence"/>
</dbReference>
<feature type="domain" description="HTH LytTR-type" evidence="3">
    <location>
        <begin position="139"/>
        <end position="207"/>
    </location>
</feature>
<evidence type="ECO:0000259" key="3">
    <source>
        <dbReference type="PROSITE" id="PS50930"/>
    </source>
</evidence>
<dbReference type="SMART" id="SM00448">
    <property type="entry name" value="REC"/>
    <property type="match status" value="1"/>
</dbReference>